<protein>
    <submittedName>
        <fullName evidence="1">Uncharacterized protein</fullName>
    </submittedName>
</protein>
<sequence length="65" mass="7786">MFEMTSERIEKVREILATGKRVWLELEDSKVYECVFAKGIKFELKKRGASRIYYIGENVKKCWHN</sequence>
<reference evidence="1" key="1">
    <citation type="journal article" date="2021" name="Proc. Natl. Acad. Sci. U.S.A.">
        <title>A Catalog of Tens of Thousands of Viruses from Human Metagenomes Reveals Hidden Associations with Chronic Diseases.</title>
        <authorList>
            <person name="Tisza M.J."/>
            <person name="Buck C.B."/>
        </authorList>
    </citation>
    <scope>NUCLEOTIDE SEQUENCE</scope>
    <source>
        <strain evidence="1">CtQZJ2</strain>
    </source>
</reference>
<evidence type="ECO:0000313" key="1">
    <source>
        <dbReference type="EMBL" id="DAE01955.1"/>
    </source>
</evidence>
<accession>A0A8S5P694</accession>
<organism evidence="1">
    <name type="scientific">Podoviridae sp. ctQZJ2</name>
    <dbReference type="NCBI Taxonomy" id="2825248"/>
    <lineage>
        <taxon>Viruses</taxon>
        <taxon>Duplodnaviria</taxon>
        <taxon>Heunggongvirae</taxon>
        <taxon>Uroviricota</taxon>
        <taxon>Caudoviricetes</taxon>
    </lineage>
</organism>
<name>A0A8S5P694_9CAUD</name>
<proteinExistence type="predicted"/>
<dbReference type="EMBL" id="BK015337">
    <property type="protein sequence ID" value="DAE01955.1"/>
    <property type="molecule type" value="Genomic_DNA"/>
</dbReference>